<evidence type="ECO:0000313" key="2">
    <source>
        <dbReference type="EMBL" id="SEL43965.1"/>
    </source>
</evidence>
<organism evidence="2 3">
    <name type="scientific">Colwellia chukchiensis</name>
    <dbReference type="NCBI Taxonomy" id="641665"/>
    <lineage>
        <taxon>Bacteria</taxon>
        <taxon>Pseudomonadati</taxon>
        <taxon>Pseudomonadota</taxon>
        <taxon>Gammaproteobacteria</taxon>
        <taxon>Alteromonadales</taxon>
        <taxon>Colwelliaceae</taxon>
        <taxon>Colwellia</taxon>
    </lineage>
</organism>
<dbReference type="EMBL" id="FOBI01000011">
    <property type="protein sequence ID" value="SEL43965.1"/>
    <property type="molecule type" value="Genomic_DNA"/>
</dbReference>
<dbReference type="OrthoDB" id="9966983at2"/>
<proteinExistence type="predicted"/>
<name>A0A1H7Q913_9GAMM</name>
<feature type="signal peptide" evidence="1">
    <location>
        <begin position="1"/>
        <end position="24"/>
    </location>
</feature>
<reference evidence="3" key="1">
    <citation type="submission" date="2016-10" db="EMBL/GenBank/DDBJ databases">
        <authorList>
            <person name="Varghese N."/>
            <person name="Submissions S."/>
        </authorList>
    </citation>
    <scope>NUCLEOTIDE SEQUENCE [LARGE SCALE GENOMIC DNA]</scope>
    <source>
        <strain evidence="3">CGMCC 1.9127</strain>
    </source>
</reference>
<feature type="chain" id="PRO_5011439933" evidence="1">
    <location>
        <begin position="25"/>
        <end position="136"/>
    </location>
</feature>
<evidence type="ECO:0000256" key="1">
    <source>
        <dbReference type="SAM" id="SignalP"/>
    </source>
</evidence>
<evidence type="ECO:0000313" key="3">
    <source>
        <dbReference type="Proteomes" id="UP000199297"/>
    </source>
</evidence>
<keyword evidence="1" id="KW-0732">Signal</keyword>
<protein>
    <submittedName>
        <fullName evidence="2">Uncharacterized protein</fullName>
    </submittedName>
</protein>
<dbReference type="AlphaFoldDB" id="A0A1H7Q913"/>
<gene>
    <name evidence="2" type="ORF">SAMN05216262_1117</name>
</gene>
<dbReference type="Proteomes" id="UP000199297">
    <property type="component" value="Unassembled WGS sequence"/>
</dbReference>
<keyword evidence="3" id="KW-1185">Reference proteome</keyword>
<sequence>MTTMRAQVMAVISVAALLCLIACEPTTEVSEQHQTSAQQLAEIERGIQDLIGSPIAQHVSSCKIITLNAANCQPPKYLLYSNEQSNEPVLLTLVAKYNQIVSAQEGKNAASCSVVAAKPAVILAKDLCLPVELVTQ</sequence>
<dbReference type="RefSeq" id="WP_085285327.1">
    <property type="nucleotide sequence ID" value="NZ_FOBI01000011.1"/>
</dbReference>
<accession>A0A1H7Q913</accession>